<dbReference type="STRING" id="209880.SAMN02910343_00180"/>
<dbReference type="GO" id="GO:0009228">
    <property type="term" value="P:thiamine biosynthetic process"/>
    <property type="evidence" value="ECO:0007669"/>
    <property type="project" value="UniProtKB-KW"/>
</dbReference>
<dbReference type="EMBL" id="FMXA01000003">
    <property type="protein sequence ID" value="SDA37874.1"/>
    <property type="molecule type" value="Genomic_DNA"/>
</dbReference>
<evidence type="ECO:0000256" key="7">
    <source>
        <dbReference type="ARBA" id="ARBA00022777"/>
    </source>
</evidence>
<evidence type="ECO:0000256" key="8">
    <source>
        <dbReference type="ARBA" id="ARBA00022840"/>
    </source>
</evidence>
<keyword evidence="7 11" id="KW-0418">Kinase</keyword>
<dbReference type="GO" id="GO:0009229">
    <property type="term" value="P:thiamine diphosphate biosynthetic process"/>
    <property type="evidence" value="ECO:0007669"/>
    <property type="project" value="UniProtKB-UniRule"/>
</dbReference>
<keyword evidence="10 11" id="KW-0784">Thiamine biosynthesis</keyword>
<comment type="catalytic activity">
    <reaction evidence="1 11">
        <text>5-(2-hydroxyethyl)-4-methylthiazole + ATP = 4-methyl-5-(2-phosphooxyethyl)-thiazole + ADP + H(+)</text>
        <dbReference type="Rhea" id="RHEA:24212"/>
        <dbReference type="ChEBI" id="CHEBI:15378"/>
        <dbReference type="ChEBI" id="CHEBI:17957"/>
        <dbReference type="ChEBI" id="CHEBI:30616"/>
        <dbReference type="ChEBI" id="CHEBI:58296"/>
        <dbReference type="ChEBI" id="CHEBI:456216"/>
        <dbReference type="EC" id="2.7.1.50"/>
    </reaction>
</comment>
<feature type="binding site" evidence="11">
    <location>
        <position position="178"/>
    </location>
    <ligand>
        <name>ATP</name>
        <dbReference type="ChEBI" id="CHEBI:30616"/>
    </ligand>
</feature>
<dbReference type="Proteomes" id="UP000199689">
    <property type="component" value="Unassembled WGS sequence"/>
</dbReference>
<reference evidence="12 13" key="1">
    <citation type="submission" date="2016-10" db="EMBL/GenBank/DDBJ databases">
        <authorList>
            <person name="de Groot N.N."/>
        </authorList>
    </citation>
    <scope>NUCLEOTIDE SEQUENCE [LARGE SCALE GENOMIC DNA]</scope>
    <source>
        <strain evidence="12 13">DSM 15230</strain>
    </source>
</reference>
<keyword evidence="13" id="KW-1185">Reference proteome</keyword>
<evidence type="ECO:0000313" key="13">
    <source>
        <dbReference type="Proteomes" id="UP000199689"/>
    </source>
</evidence>
<dbReference type="PIRSF" id="PIRSF000513">
    <property type="entry name" value="Thz_kinase"/>
    <property type="match status" value="1"/>
</dbReference>
<comment type="function">
    <text evidence="11">Catalyzes the phosphorylation of the hydroxyl group of 4-methyl-5-beta-hydroxyethylthiazole (THZ).</text>
</comment>
<dbReference type="SUPFAM" id="SSF53613">
    <property type="entry name" value="Ribokinase-like"/>
    <property type="match status" value="1"/>
</dbReference>
<dbReference type="PRINTS" id="PR01099">
    <property type="entry name" value="HYETHTZKNASE"/>
</dbReference>
<evidence type="ECO:0000256" key="2">
    <source>
        <dbReference type="ARBA" id="ARBA00001946"/>
    </source>
</evidence>
<keyword evidence="5 11" id="KW-0479">Metal-binding</keyword>
<feature type="binding site" evidence="11">
    <location>
        <position position="49"/>
    </location>
    <ligand>
        <name>substrate</name>
    </ligand>
</feature>
<dbReference type="UniPathway" id="UPA00060">
    <property type="reaction ID" value="UER00139"/>
</dbReference>
<evidence type="ECO:0000256" key="1">
    <source>
        <dbReference type="ARBA" id="ARBA00001771"/>
    </source>
</evidence>
<dbReference type="EC" id="2.7.1.50" evidence="11"/>
<comment type="similarity">
    <text evidence="11">Belongs to the Thz kinase family.</text>
</comment>
<dbReference type="HAMAP" id="MF_00228">
    <property type="entry name" value="Thz_kinase"/>
    <property type="match status" value="1"/>
</dbReference>
<evidence type="ECO:0000256" key="10">
    <source>
        <dbReference type="ARBA" id="ARBA00022977"/>
    </source>
</evidence>
<protein>
    <recommendedName>
        <fullName evidence="11">Hydroxyethylthiazole kinase</fullName>
        <ecNumber evidence="11">2.7.1.50</ecNumber>
    </recommendedName>
    <alternativeName>
        <fullName evidence="11">4-methyl-5-beta-hydroxyethylthiazole kinase</fullName>
        <shortName evidence="11">TH kinase</shortName>
        <shortName evidence="11">Thz kinase</shortName>
    </alternativeName>
</protein>
<feature type="binding site" evidence="11">
    <location>
        <position position="124"/>
    </location>
    <ligand>
        <name>ATP</name>
        <dbReference type="ChEBI" id="CHEBI:30616"/>
    </ligand>
</feature>
<dbReference type="AlphaFoldDB" id="A0A1G5UW75"/>
<proteinExistence type="inferred from homology"/>
<dbReference type="GO" id="GO:0000287">
    <property type="term" value="F:magnesium ion binding"/>
    <property type="evidence" value="ECO:0007669"/>
    <property type="project" value="UniProtKB-UniRule"/>
</dbReference>
<dbReference type="Pfam" id="PF02110">
    <property type="entry name" value="HK"/>
    <property type="match status" value="1"/>
</dbReference>
<evidence type="ECO:0000256" key="5">
    <source>
        <dbReference type="ARBA" id="ARBA00022723"/>
    </source>
</evidence>
<evidence type="ECO:0000256" key="11">
    <source>
        <dbReference type="HAMAP-Rule" id="MF_00228"/>
    </source>
</evidence>
<dbReference type="InterPro" id="IPR029056">
    <property type="entry name" value="Ribokinase-like"/>
</dbReference>
<dbReference type="OrthoDB" id="9778146at2"/>
<organism evidence="12 13">
    <name type="scientific">Allisonella histaminiformans</name>
    <dbReference type="NCBI Taxonomy" id="209880"/>
    <lineage>
        <taxon>Bacteria</taxon>
        <taxon>Bacillati</taxon>
        <taxon>Bacillota</taxon>
        <taxon>Negativicutes</taxon>
        <taxon>Veillonellales</taxon>
        <taxon>Veillonellaceae</taxon>
        <taxon>Allisonella</taxon>
    </lineage>
</organism>
<keyword evidence="4 11" id="KW-0808">Transferase</keyword>
<dbReference type="RefSeq" id="WP_091362852.1">
    <property type="nucleotide sequence ID" value="NZ_FMXA01000003.1"/>
</dbReference>
<evidence type="ECO:0000256" key="3">
    <source>
        <dbReference type="ARBA" id="ARBA00004868"/>
    </source>
</evidence>
<evidence type="ECO:0000256" key="9">
    <source>
        <dbReference type="ARBA" id="ARBA00022842"/>
    </source>
</evidence>
<evidence type="ECO:0000256" key="4">
    <source>
        <dbReference type="ARBA" id="ARBA00022679"/>
    </source>
</evidence>
<dbReference type="GO" id="GO:0004417">
    <property type="term" value="F:hydroxyethylthiazole kinase activity"/>
    <property type="evidence" value="ECO:0007669"/>
    <property type="project" value="UniProtKB-UniRule"/>
</dbReference>
<dbReference type="GO" id="GO:0005524">
    <property type="term" value="F:ATP binding"/>
    <property type="evidence" value="ECO:0007669"/>
    <property type="project" value="UniProtKB-UniRule"/>
</dbReference>
<keyword evidence="6 11" id="KW-0547">Nucleotide-binding</keyword>
<gene>
    <name evidence="11" type="primary">thiM</name>
    <name evidence="12" type="ORF">SAMN02910343_00180</name>
</gene>
<feature type="binding site" evidence="11">
    <location>
        <position position="205"/>
    </location>
    <ligand>
        <name>substrate</name>
    </ligand>
</feature>
<dbReference type="Gene3D" id="3.40.1190.20">
    <property type="match status" value="1"/>
</dbReference>
<comment type="pathway">
    <text evidence="3 11">Cofactor biosynthesis; thiamine diphosphate biosynthesis; 4-methyl-5-(2-phosphoethyl)-thiazole from 5-(2-hydroxyethyl)-4-methylthiazole: step 1/1.</text>
</comment>
<dbReference type="GeneID" id="87755230"/>
<comment type="cofactor">
    <cofactor evidence="2 11">
        <name>Mg(2+)</name>
        <dbReference type="ChEBI" id="CHEBI:18420"/>
    </cofactor>
</comment>
<keyword evidence="8 11" id="KW-0067">ATP-binding</keyword>
<evidence type="ECO:0000313" key="12">
    <source>
        <dbReference type="EMBL" id="SDA37874.1"/>
    </source>
</evidence>
<dbReference type="CDD" id="cd01170">
    <property type="entry name" value="THZ_kinase"/>
    <property type="match status" value="1"/>
</dbReference>
<evidence type="ECO:0000256" key="6">
    <source>
        <dbReference type="ARBA" id="ARBA00022741"/>
    </source>
</evidence>
<dbReference type="InterPro" id="IPR000417">
    <property type="entry name" value="Hyethyz_kinase"/>
</dbReference>
<accession>A0A1G5UW75</accession>
<sequence>MTERELRKKIRQAVEAARKECPLVPSITNTVTINLVANAQLACGGSAAMVYLPDEGEAISSICQAFYINMGTLFPVYAETLPRTIRALADAGKPWVLDPVGIGLGSLRTELLRQMKAMPPAIVRGNASEIIALANLWGLDTGVAKDGVRGVDATDSVDSAVMAARALARFIHGAVAVSGAVDVVTDGDVVVRSYGGSPLFTKVTGSGCSLGGVCAVYAAVTDPFAAAITAVNMYNAAGKRAEKEARGPGSFEKIFLDTMYNLSADDVASNAMDACKA</sequence>
<dbReference type="NCBIfam" id="NF006830">
    <property type="entry name" value="PRK09355.1"/>
    <property type="match status" value="1"/>
</dbReference>
<name>A0A1G5UW75_9FIRM</name>
<keyword evidence="9 11" id="KW-0460">Magnesium</keyword>